<dbReference type="FunFam" id="3.30.40.10:FF:000033">
    <property type="entry name" value="Polycomb group RING finger protein 3"/>
    <property type="match status" value="1"/>
</dbReference>
<dbReference type="EMBL" id="CAJNOE010000014">
    <property type="protein sequence ID" value="CAF0730733.1"/>
    <property type="molecule type" value="Genomic_DNA"/>
</dbReference>
<dbReference type="Proteomes" id="UP000663860">
    <property type="component" value="Unassembled WGS sequence"/>
</dbReference>
<evidence type="ECO:0000256" key="3">
    <source>
        <dbReference type="ARBA" id="ARBA00022771"/>
    </source>
</evidence>
<dbReference type="Proteomes" id="UP000663844">
    <property type="component" value="Unassembled WGS sequence"/>
</dbReference>
<dbReference type="AlphaFoldDB" id="A0A813PLM1"/>
<evidence type="ECO:0000256" key="6">
    <source>
        <dbReference type="PROSITE-ProRule" id="PRU00175"/>
    </source>
</evidence>
<name>A0A813PLM1_9BILA</name>
<evidence type="ECO:0000313" key="11">
    <source>
        <dbReference type="EMBL" id="CAF3750927.1"/>
    </source>
</evidence>
<evidence type="ECO:0000256" key="2">
    <source>
        <dbReference type="ARBA" id="ARBA00022723"/>
    </source>
</evidence>
<dbReference type="SUPFAM" id="SSF57850">
    <property type="entry name" value="RING/U-box"/>
    <property type="match status" value="1"/>
</dbReference>
<dbReference type="Proteomes" id="UP000663868">
    <property type="component" value="Unassembled WGS sequence"/>
</dbReference>
<dbReference type="EMBL" id="CAJOBB010000168">
    <property type="protein sequence ID" value="CAF3593939.1"/>
    <property type="molecule type" value="Genomic_DNA"/>
</dbReference>
<dbReference type="Gene3D" id="3.30.40.10">
    <property type="entry name" value="Zinc/RING finger domain, C3HC4 (zinc finger)"/>
    <property type="match status" value="1"/>
</dbReference>
<reference evidence="9" key="1">
    <citation type="submission" date="2021-02" db="EMBL/GenBank/DDBJ databases">
        <authorList>
            <person name="Nowell W R."/>
        </authorList>
    </citation>
    <scope>NUCLEOTIDE SEQUENCE</scope>
</reference>
<evidence type="ECO:0000313" key="8">
    <source>
        <dbReference type="EMBL" id="CAF0730733.1"/>
    </source>
</evidence>
<dbReference type="GO" id="GO:0031519">
    <property type="term" value="C:PcG protein complex"/>
    <property type="evidence" value="ECO:0007669"/>
    <property type="project" value="UniProtKB-ARBA"/>
</dbReference>
<evidence type="ECO:0000313" key="12">
    <source>
        <dbReference type="Proteomes" id="UP000663845"/>
    </source>
</evidence>
<evidence type="ECO:0000256" key="5">
    <source>
        <dbReference type="ARBA" id="ARBA00023242"/>
    </source>
</evidence>
<keyword evidence="2" id="KW-0479">Metal-binding</keyword>
<comment type="subcellular location">
    <subcellularLocation>
        <location evidence="1">Nucleus</location>
    </subcellularLocation>
</comment>
<feature type="domain" description="RING-type" evidence="7">
    <location>
        <begin position="17"/>
        <end position="60"/>
    </location>
</feature>
<dbReference type="InterPro" id="IPR013083">
    <property type="entry name" value="Znf_RING/FYVE/PHD"/>
</dbReference>
<dbReference type="Proteomes" id="UP000663845">
    <property type="component" value="Unassembled WGS sequence"/>
</dbReference>
<keyword evidence="3 6" id="KW-0863">Zinc-finger</keyword>
<dbReference type="EMBL" id="CAJOAZ010001018">
    <property type="protein sequence ID" value="CAF3750927.1"/>
    <property type="molecule type" value="Genomic_DNA"/>
</dbReference>
<dbReference type="EMBL" id="CAJNOG010000014">
    <property type="protein sequence ID" value="CAF0755216.1"/>
    <property type="molecule type" value="Genomic_DNA"/>
</dbReference>
<keyword evidence="4" id="KW-0862">Zinc</keyword>
<dbReference type="PROSITE" id="PS50089">
    <property type="entry name" value="ZF_RING_2"/>
    <property type="match status" value="1"/>
</dbReference>
<keyword evidence="5" id="KW-0539">Nucleus</keyword>
<evidence type="ECO:0000313" key="10">
    <source>
        <dbReference type="EMBL" id="CAF3593939.1"/>
    </source>
</evidence>
<proteinExistence type="predicted"/>
<protein>
    <recommendedName>
        <fullName evidence="7">RING-type domain-containing protein</fullName>
    </recommendedName>
</protein>
<dbReference type="InterPro" id="IPR001841">
    <property type="entry name" value="Znf_RING"/>
</dbReference>
<dbReference type="PANTHER" id="PTHR45893">
    <property type="entry name" value="POLYCOMB GROUP RING FINGER PROTEIN"/>
    <property type="match status" value="1"/>
</dbReference>
<comment type="caution">
    <text evidence="9">The sequence shown here is derived from an EMBL/GenBank/DDBJ whole genome shotgun (WGS) entry which is preliminary data.</text>
</comment>
<dbReference type="InterPro" id="IPR051507">
    <property type="entry name" value="PcG_RING_finger"/>
</dbReference>
<dbReference type="InterPro" id="IPR017907">
    <property type="entry name" value="Znf_RING_CS"/>
</dbReference>
<dbReference type="InterPro" id="IPR018957">
    <property type="entry name" value="Znf_C3HC4_RING-type"/>
</dbReference>
<accession>A0A813PLM1</accession>
<gene>
    <name evidence="8" type="ORF">IZO911_LOCUS2836</name>
    <name evidence="9" type="ORF">JYZ213_LOCUS2732</name>
    <name evidence="10" type="ORF">KXQ929_LOCUS4772</name>
    <name evidence="11" type="ORF">OXD698_LOCUS15449</name>
</gene>
<evidence type="ECO:0000256" key="4">
    <source>
        <dbReference type="ARBA" id="ARBA00022833"/>
    </source>
</evidence>
<dbReference type="SMART" id="SM00184">
    <property type="entry name" value="RING"/>
    <property type="match status" value="1"/>
</dbReference>
<evidence type="ECO:0000256" key="1">
    <source>
        <dbReference type="ARBA" id="ARBA00004123"/>
    </source>
</evidence>
<dbReference type="PROSITE" id="PS00518">
    <property type="entry name" value="ZF_RING_1"/>
    <property type="match status" value="1"/>
</dbReference>
<dbReference type="GO" id="GO:0008270">
    <property type="term" value="F:zinc ion binding"/>
    <property type="evidence" value="ECO:0007669"/>
    <property type="project" value="UniProtKB-KW"/>
</dbReference>
<evidence type="ECO:0000313" key="9">
    <source>
        <dbReference type="EMBL" id="CAF0755216.1"/>
    </source>
</evidence>
<evidence type="ECO:0000259" key="7">
    <source>
        <dbReference type="PROSITE" id="PS50089"/>
    </source>
</evidence>
<dbReference type="Pfam" id="PF00097">
    <property type="entry name" value="zf-C3HC4"/>
    <property type="match status" value="1"/>
</dbReference>
<sequence>MESLYFSLNEINPLLQCSLCDGYLIDPYTIKECMHTFCRTCILSYFKNLSRSEYKCPKCDVNLEPVSDISKCLIPDRQLGDIVRSLLPSLDIDEINNEKLFYEQNSLSIPKDLRLKLRLVKNLSPMRYTDQQGQIRLRSFNDRSTVSSVTKKSIIPIALQIELCKKFIDPSLILKQYPRKYLCVNSQLHIDHIRKYLETICQISKPYQVYLFFYDSCLSDSTPLLLIKNLLFPSTDRIKLYFSIILNK</sequence>
<organism evidence="9 12">
    <name type="scientific">Adineta steineri</name>
    <dbReference type="NCBI Taxonomy" id="433720"/>
    <lineage>
        <taxon>Eukaryota</taxon>
        <taxon>Metazoa</taxon>
        <taxon>Spiralia</taxon>
        <taxon>Gnathifera</taxon>
        <taxon>Rotifera</taxon>
        <taxon>Eurotatoria</taxon>
        <taxon>Bdelloidea</taxon>
        <taxon>Adinetida</taxon>
        <taxon>Adinetidae</taxon>
        <taxon>Adineta</taxon>
    </lineage>
</organism>
<dbReference type="Gene3D" id="3.10.20.90">
    <property type="entry name" value="Phosphatidylinositol 3-kinase Catalytic Subunit, Chain A, domain 1"/>
    <property type="match status" value="1"/>
</dbReference>